<organism evidence="1 2">
    <name type="scientific">Kribbella jiaozuonensis</name>
    <dbReference type="NCBI Taxonomy" id="2575441"/>
    <lineage>
        <taxon>Bacteria</taxon>
        <taxon>Bacillati</taxon>
        <taxon>Actinomycetota</taxon>
        <taxon>Actinomycetes</taxon>
        <taxon>Propionibacteriales</taxon>
        <taxon>Kribbellaceae</taxon>
        <taxon>Kribbella</taxon>
    </lineage>
</organism>
<accession>A0A4U3LNL7</accession>
<dbReference type="Proteomes" id="UP000305836">
    <property type="component" value="Unassembled WGS sequence"/>
</dbReference>
<dbReference type="EMBL" id="SZPZ01000004">
    <property type="protein sequence ID" value="TKK76086.1"/>
    <property type="molecule type" value="Genomic_DNA"/>
</dbReference>
<proteinExistence type="predicted"/>
<reference evidence="1 2" key="1">
    <citation type="submission" date="2019-04" db="EMBL/GenBank/DDBJ databases">
        <title>Kribbella sp. NEAU-THZ 27 nov., a novel actinomycete isolated from soil.</title>
        <authorList>
            <person name="Duan L."/>
        </authorList>
    </citation>
    <scope>NUCLEOTIDE SEQUENCE [LARGE SCALE GENOMIC DNA]</scope>
    <source>
        <strain evidence="2">NEAU-THZ27</strain>
    </source>
</reference>
<dbReference type="RefSeq" id="WP_137256955.1">
    <property type="nucleotide sequence ID" value="NZ_JBHSPQ010000003.1"/>
</dbReference>
<name>A0A4U3LNL7_9ACTN</name>
<gene>
    <name evidence="1" type="ORF">FDA38_27060</name>
</gene>
<keyword evidence="2" id="KW-1185">Reference proteome</keyword>
<comment type="caution">
    <text evidence="1">The sequence shown here is derived from an EMBL/GenBank/DDBJ whole genome shotgun (WGS) entry which is preliminary data.</text>
</comment>
<evidence type="ECO:0000313" key="1">
    <source>
        <dbReference type="EMBL" id="TKK76086.1"/>
    </source>
</evidence>
<dbReference type="AlphaFoldDB" id="A0A4U3LNL7"/>
<sequence>MPTSFMPSEPAVRQLLAKTADMPTTMIAERVGWAGSTSWFRDNVRRVRPAVHFRFMVGRPAECQGFDHAAHAGELCWSSSHLAELLGQPDKRPPSLHGALTVPGHALWTDG</sequence>
<protein>
    <submittedName>
        <fullName evidence="1">Uncharacterized protein</fullName>
    </submittedName>
</protein>
<evidence type="ECO:0000313" key="2">
    <source>
        <dbReference type="Proteomes" id="UP000305836"/>
    </source>
</evidence>
<dbReference type="OrthoDB" id="3204032at2"/>